<dbReference type="SUPFAM" id="SSF52540">
    <property type="entry name" value="P-loop containing nucleoside triphosphate hydrolases"/>
    <property type="match status" value="1"/>
</dbReference>
<dbReference type="RefSeq" id="WP_104230741.1">
    <property type="nucleotide sequence ID" value="NZ_PSNW01000006.1"/>
</dbReference>
<reference evidence="2 3" key="1">
    <citation type="submission" date="2018-02" db="EMBL/GenBank/DDBJ databases">
        <title>Genome sequencing of Solimonas sp. HR-BB.</title>
        <authorList>
            <person name="Lee Y."/>
            <person name="Jeon C.O."/>
        </authorList>
    </citation>
    <scope>NUCLEOTIDE SEQUENCE [LARGE SCALE GENOMIC DNA]</scope>
    <source>
        <strain evidence="2 3">HR-BB</strain>
    </source>
</reference>
<feature type="domain" description="AAA" evidence="1">
    <location>
        <begin position="34"/>
        <end position="231"/>
    </location>
</feature>
<dbReference type="CDD" id="cd02042">
    <property type="entry name" value="ParAB_family"/>
    <property type="match status" value="1"/>
</dbReference>
<proteinExistence type="predicted"/>
<dbReference type="AlphaFoldDB" id="A0A2S5TFB7"/>
<evidence type="ECO:0000313" key="3">
    <source>
        <dbReference type="Proteomes" id="UP000238220"/>
    </source>
</evidence>
<dbReference type="PANTHER" id="PTHR13696:SF52">
    <property type="entry name" value="PARA FAMILY PROTEIN CT_582"/>
    <property type="match status" value="1"/>
</dbReference>
<sequence length="357" mass="39297">MSTGKPHKSRKANFPAVSGEVTKLINALRVKGTRSVCFFNNKGGVGKTTLVANLAAQLSLVWGLKILVVDADPQCNLTQYVLSDEDFIETYRDSDAIKSIFSVIHPLSIGKGYSATLPVRKIPSFGFDVVIGDPRLALKEDLLAQDWRDAKSGGTRGLRTTFVFSDLIKKATNYDIVFFDMGPSLGAINRSVLLAANHFVVPMSIDIFSIWAIKNIGDALKIWQRDLDNGLKLAEDPSELPKVTTGSRPSFLGYVTQQHKERLEKDGTRIVEAYNAISKTIPEQVKQNLNHLSIKNSDPHLGDIKHLASLAPKSQTLHTPMITVTLKGSYTGLRKQARTLYQNIGTHFLKNLVAGAR</sequence>
<dbReference type="InterPro" id="IPR027417">
    <property type="entry name" value="P-loop_NTPase"/>
</dbReference>
<dbReference type="Proteomes" id="UP000238220">
    <property type="component" value="Unassembled WGS sequence"/>
</dbReference>
<comment type="caution">
    <text evidence="2">The sequence shown here is derived from an EMBL/GenBank/DDBJ whole genome shotgun (WGS) entry which is preliminary data.</text>
</comment>
<dbReference type="OrthoDB" id="9815116at2"/>
<dbReference type="InterPro" id="IPR050678">
    <property type="entry name" value="DNA_Partitioning_ATPase"/>
</dbReference>
<protein>
    <recommendedName>
        <fullName evidence="1">AAA domain-containing protein</fullName>
    </recommendedName>
</protein>
<organism evidence="2 3">
    <name type="scientific">Solimonas fluminis</name>
    <dbReference type="NCBI Taxonomy" id="2086571"/>
    <lineage>
        <taxon>Bacteria</taxon>
        <taxon>Pseudomonadati</taxon>
        <taxon>Pseudomonadota</taxon>
        <taxon>Gammaproteobacteria</taxon>
        <taxon>Nevskiales</taxon>
        <taxon>Nevskiaceae</taxon>
        <taxon>Solimonas</taxon>
    </lineage>
</organism>
<dbReference type="InterPro" id="IPR025669">
    <property type="entry name" value="AAA_dom"/>
</dbReference>
<name>A0A2S5TFB7_9GAMM</name>
<gene>
    <name evidence="2" type="ORF">C3942_12870</name>
</gene>
<dbReference type="Gene3D" id="3.40.50.300">
    <property type="entry name" value="P-loop containing nucleotide triphosphate hydrolases"/>
    <property type="match status" value="1"/>
</dbReference>
<accession>A0A2S5TFB7</accession>
<dbReference type="EMBL" id="PSNW01000006">
    <property type="protein sequence ID" value="PPE73680.1"/>
    <property type="molecule type" value="Genomic_DNA"/>
</dbReference>
<evidence type="ECO:0000259" key="1">
    <source>
        <dbReference type="Pfam" id="PF13614"/>
    </source>
</evidence>
<evidence type="ECO:0000313" key="2">
    <source>
        <dbReference type="EMBL" id="PPE73680.1"/>
    </source>
</evidence>
<keyword evidence="3" id="KW-1185">Reference proteome</keyword>
<dbReference type="Pfam" id="PF13614">
    <property type="entry name" value="AAA_31"/>
    <property type="match status" value="1"/>
</dbReference>
<dbReference type="PANTHER" id="PTHR13696">
    <property type="entry name" value="P-LOOP CONTAINING NUCLEOSIDE TRIPHOSPHATE HYDROLASE"/>
    <property type="match status" value="1"/>
</dbReference>